<keyword evidence="3" id="KW-1185">Reference proteome</keyword>
<name>A0A8X6X0E3_9ARAC</name>
<comment type="caution">
    <text evidence="2">The sequence shown here is derived from an EMBL/GenBank/DDBJ whole genome shotgun (WGS) entry which is preliminary data.</text>
</comment>
<feature type="region of interest" description="Disordered" evidence="1">
    <location>
        <begin position="326"/>
        <end position="345"/>
    </location>
</feature>
<dbReference type="Proteomes" id="UP000886998">
    <property type="component" value="Unassembled WGS sequence"/>
</dbReference>
<feature type="region of interest" description="Disordered" evidence="1">
    <location>
        <begin position="582"/>
        <end position="610"/>
    </location>
</feature>
<proteinExistence type="predicted"/>
<evidence type="ECO:0000313" key="3">
    <source>
        <dbReference type="Proteomes" id="UP000886998"/>
    </source>
</evidence>
<evidence type="ECO:0000313" key="2">
    <source>
        <dbReference type="EMBL" id="GFY44604.1"/>
    </source>
</evidence>
<feature type="compositionally biased region" description="Basic and acidic residues" evidence="1">
    <location>
        <begin position="283"/>
        <end position="295"/>
    </location>
</feature>
<feature type="compositionally biased region" description="Low complexity" evidence="1">
    <location>
        <begin position="34"/>
        <end position="46"/>
    </location>
</feature>
<evidence type="ECO:0000256" key="1">
    <source>
        <dbReference type="SAM" id="MobiDB-lite"/>
    </source>
</evidence>
<feature type="compositionally biased region" description="Polar residues" evidence="1">
    <location>
        <begin position="582"/>
        <end position="593"/>
    </location>
</feature>
<dbReference type="OrthoDB" id="6436205at2759"/>
<feature type="compositionally biased region" description="Polar residues" evidence="1">
    <location>
        <begin position="296"/>
        <end position="308"/>
    </location>
</feature>
<dbReference type="EMBL" id="BMAV01004313">
    <property type="protein sequence ID" value="GFY44604.1"/>
    <property type="molecule type" value="Genomic_DNA"/>
</dbReference>
<feature type="compositionally biased region" description="Low complexity" evidence="1">
    <location>
        <begin position="326"/>
        <end position="335"/>
    </location>
</feature>
<feature type="region of interest" description="Disordered" evidence="1">
    <location>
        <begin position="283"/>
        <end position="308"/>
    </location>
</feature>
<feature type="region of interest" description="Disordered" evidence="1">
    <location>
        <begin position="1"/>
        <end position="46"/>
    </location>
</feature>
<accession>A0A8X6X0E3</accession>
<sequence>MANYIKNSENRYGCTKTSGQQNSKKRGSGRNPRNLSNNNSVDDYNVSQRRKITMDDFLGNALPESSVPENAWAKGATSKNGNSQFTKGCKTADQAFFWGDDKRCPSNIQPPVENVWEKRKEKLETRKAMEPASQTEEERMIQKAIELSQLEALEMEEKKKKLDEEYELQQVILKTNPTFFTEFQTTDELNSIALTDDYLDPEILEAFNDDFASNFDKEAAYKCQKELEDYWSKKNKKLNKRKKNKDQFLKYEDTHEEHLEDSSSESWENKMYVYKSEKDELEQRENLVSRSEKVDSVSNSNNKANQGAQTKISRVIDMFGGWGSNSSHIGNSKSSQEQDNNLESRSVSDFDEVVLKNEETILKDLKVPKSISVENNKLDKNSPRYSKTKDSVMNTNDCVVSSKKSFSDTNVDKKCPRQVSVPKLDSAFSKTVESSSKRNAKEIFDSLENEKCSYKKEQNTLAYNDDVMSSIVQDYTDLSLTSSDLFTKETVPIYEQTEEVFNFVSKDSISKQKHNIMHKNVSENFQKFPKNALPTNDLFMNEKVSSDLNQPNMNQDILANEIAKNNSAYSLSNVPESTKMTFSKTSQHISQKENVPAASPGNTTSSDQDKTGLLMNQTASFSNFAAEALPNGRVNASISDSLPSKSSQMKDNYPMSFLNDSIVTTNAESNFIDPPIPAPVQPEPCQSAATKSNLMNPNFMMNMNPQIIHQMMLLSNSFFVQQLHQMNMHYQTGGLPVLSGPPVSPCVNAQYPLFSTTL</sequence>
<feature type="region of interest" description="Disordered" evidence="1">
    <location>
        <begin position="63"/>
        <end position="85"/>
    </location>
</feature>
<reference evidence="2" key="1">
    <citation type="submission" date="2020-08" db="EMBL/GenBank/DDBJ databases">
        <title>Multicomponent nature underlies the extraordinary mechanical properties of spider dragline silk.</title>
        <authorList>
            <person name="Kono N."/>
            <person name="Nakamura H."/>
            <person name="Mori M."/>
            <person name="Yoshida Y."/>
            <person name="Ohtoshi R."/>
            <person name="Malay A.D."/>
            <person name="Moran D.A.P."/>
            <person name="Tomita M."/>
            <person name="Numata K."/>
            <person name="Arakawa K."/>
        </authorList>
    </citation>
    <scope>NUCLEOTIDE SEQUENCE</scope>
</reference>
<protein>
    <submittedName>
        <fullName evidence="2">Uncharacterized protein</fullName>
    </submittedName>
</protein>
<gene>
    <name evidence="2" type="primary">NCL1_15089</name>
    <name evidence="2" type="ORF">TNIN_4411</name>
</gene>
<dbReference type="AlphaFoldDB" id="A0A8X6X0E3"/>
<organism evidence="2 3">
    <name type="scientific">Trichonephila inaurata madagascariensis</name>
    <dbReference type="NCBI Taxonomy" id="2747483"/>
    <lineage>
        <taxon>Eukaryota</taxon>
        <taxon>Metazoa</taxon>
        <taxon>Ecdysozoa</taxon>
        <taxon>Arthropoda</taxon>
        <taxon>Chelicerata</taxon>
        <taxon>Arachnida</taxon>
        <taxon>Araneae</taxon>
        <taxon>Araneomorphae</taxon>
        <taxon>Entelegynae</taxon>
        <taxon>Araneoidea</taxon>
        <taxon>Nephilidae</taxon>
        <taxon>Trichonephila</taxon>
        <taxon>Trichonephila inaurata</taxon>
    </lineage>
</organism>